<comment type="subcellular location">
    <subcellularLocation>
        <location evidence="1">Membrane</location>
        <topology evidence="1">Single-pass membrane protein</topology>
    </subcellularLocation>
</comment>
<evidence type="ECO:0000313" key="8">
    <source>
        <dbReference type="EMBL" id="KKN45189.1"/>
    </source>
</evidence>
<evidence type="ECO:0000259" key="7">
    <source>
        <dbReference type="Pfam" id="PF04335"/>
    </source>
</evidence>
<name>A0A0F9QRU5_9ZZZZ</name>
<reference evidence="8" key="1">
    <citation type="journal article" date="2015" name="Nature">
        <title>Complex archaea that bridge the gap between prokaryotes and eukaryotes.</title>
        <authorList>
            <person name="Spang A."/>
            <person name="Saw J.H."/>
            <person name="Jorgensen S.L."/>
            <person name="Zaremba-Niedzwiedzka K."/>
            <person name="Martijn J."/>
            <person name="Lind A.E."/>
            <person name="van Eijk R."/>
            <person name="Schleper C."/>
            <person name="Guy L."/>
            <person name="Ettema T.J."/>
        </authorList>
    </citation>
    <scope>NUCLEOTIDE SEQUENCE</scope>
</reference>
<keyword evidence="2 6" id="KW-0812">Transmembrane</keyword>
<dbReference type="InterPro" id="IPR026264">
    <property type="entry name" value="VirB8/PtlE"/>
</dbReference>
<proteinExistence type="predicted"/>
<feature type="compositionally biased region" description="Polar residues" evidence="5">
    <location>
        <begin position="21"/>
        <end position="38"/>
    </location>
</feature>
<organism evidence="8">
    <name type="scientific">marine sediment metagenome</name>
    <dbReference type="NCBI Taxonomy" id="412755"/>
    <lineage>
        <taxon>unclassified sequences</taxon>
        <taxon>metagenomes</taxon>
        <taxon>ecological metagenomes</taxon>
    </lineage>
</organism>
<dbReference type="PIRSF" id="PIRSF003299">
    <property type="entry name" value="VirB8_PtlE"/>
    <property type="match status" value="1"/>
</dbReference>
<dbReference type="AlphaFoldDB" id="A0A0F9QRU5"/>
<gene>
    <name evidence="8" type="ORF">LCGC14_0685430</name>
</gene>
<dbReference type="EMBL" id="LAZR01001406">
    <property type="protein sequence ID" value="KKN45189.1"/>
    <property type="molecule type" value="Genomic_DNA"/>
</dbReference>
<dbReference type="SUPFAM" id="SSF54427">
    <property type="entry name" value="NTF2-like"/>
    <property type="match status" value="1"/>
</dbReference>
<evidence type="ECO:0000256" key="1">
    <source>
        <dbReference type="ARBA" id="ARBA00004167"/>
    </source>
</evidence>
<feature type="transmembrane region" description="Helical" evidence="6">
    <location>
        <begin position="57"/>
        <end position="80"/>
    </location>
</feature>
<dbReference type="InterPro" id="IPR032710">
    <property type="entry name" value="NTF2-like_dom_sf"/>
</dbReference>
<feature type="region of interest" description="Disordered" evidence="5">
    <location>
        <begin position="1"/>
        <end position="38"/>
    </location>
</feature>
<dbReference type="GO" id="GO:0016020">
    <property type="term" value="C:membrane"/>
    <property type="evidence" value="ECO:0007669"/>
    <property type="project" value="UniProtKB-SubCell"/>
</dbReference>
<dbReference type="InterPro" id="IPR007430">
    <property type="entry name" value="VirB8"/>
</dbReference>
<evidence type="ECO:0000256" key="2">
    <source>
        <dbReference type="ARBA" id="ARBA00022692"/>
    </source>
</evidence>
<dbReference type="GO" id="GO:0030255">
    <property type="term" value="P:protein secretion by the type IV secretion system"/>
    <property type="evidence" value="ECO:0007669"/>
    <property type="project" value="InterPro"/>
</dbReference>
<feature type="compositionally biased region" description="Basic and acidic residues" evidence="5">
    <location>
        <begin position="1"/>
        <end position="11"/>
    </location>
</feature>
<dbReference type="Gene3D" id="3.10.450.230">
    <property type="entry name" value="VirB8 protein"/>
    <property type="match status" value="1"/>
</dbReference>
<evidence type="ECO:0000256" key="3">
    <source>
        <dbReference type="ARBA" id="ARBA00022989"/>
    </source>
</evidence>
<dbReference type="Pfam" id="PF04335">
    <property type="entry name" value="VirB8"/>
    <property type="match status" value="1"/>
</dbReference>
<evidence type="ECO:0000256" key="4">
    <source>
        <dbReference type="ARBA" id="ARBA00023136"/>
    </source>
</evidence>
<feature type="domain" description="Bacterial virulence protein VirB8" evidence="7">
    <location>
        <begin position="43"/>
        <end position="249"/>
    </location>
</feature>
<comment type="caution">
    <text evidence="8">The sequence shown here is derived from an EMBL/GenBank/DDBJ whole genome shotgun (WGS) entry which is preliminary data.</text>
</comment>
<dbReference type="CDD" id="cd16424">
    <property type="entry name" value="VirB8"/>
    <property type="match status" value="1"/>
</dbReference>
<sequence>VRHLQHPETNRTHPISADRGSLQQRRPTPKMKSQTSQDQSDAFAVDFIYGPRRRERFAYFVAAAGVLVGLAGMVAGASLFPLKSIETFVVVVDKETGQMDRVAAVQALSLSESDAIIQANLVAYVDDRETYDLTDGEQRINSVLERSDEDAARTLRDLWTSSNEDYPIAVYGRDAVIEVVIKSVNQIEPGVAQVRFTRTLRRARDTRSVTRSYVATVGYAFEPETRQRLQDVWANPLGFVVTSYRVDAETLEN</sequence>
<evidence type="ECO:0000256" key="5">
    <source>
        <dbReference type="SAM" id="MobiDB-lite"/>
    </source>
</evidence>
<keyword evidence="3 6" id="KW-1133">Transmembrane helix</keyword>
<evidence type="ECO:0000256" key="6">
    <source>
        <dbReference type="SAM" id="Phobius"/>
    </source>
</evidence>
<keyword evidence="4 6" id="KW-0472">Membrane</keyword>
<protein>
    <recommendedName>
        <fullName evidence="7">Bacterial virulence protein VirB8 domain-containing protein</fullName>
    </recommendedName>
</protein>
<accession>A0A0F9QRU5</accession>
<feature type="non-terminal residue" evidence="8">
    <location>
        <position position="1"/>
    </location>
</feature>